<accession>A0A2A6E3R9</accession>
<protein>
    <recommendedName>
        <fullName evidence="3">PhiEco32-like amidoligase-type 2 protein</fullName>
    </recommendedName>
</protein>
<dbReference type="Proteomes" id="UP000243688">
    <property type="component" value="Unassembled WGS sequence"/>
</dbReference>
<organism evidence="1 2">
    <name type="scientific">Candidatus Reconcilbacillus cellulovorans</name>
    <dbReference type="NCBI Taxonomy" id="1906605"/>
    <lineage>
        <taxon>Bacteria</taxon>
        <taxon>Bacillati</taxon>
        <taxon>Bacillota</taxon>
        <taxon>Bacilli</taxon>
        <taxon>Bacillales</taxon>
        <taxon>Paenibacillaceae</taxon>
        <taxon>Candidatus Reconcilbacillus</taxon>
    </lineage>
</organism>
<dbReference type="AlphaFoldDB" id="A0A2A6E3R9"/>
<evidence type="ECO:0000313" key="2">
    <source>
        <dbReference type="Proteomes" id="UP000243688"/>
    </source>
</evidence>
<gene>
    <name evidence="1" type="ORF">BLM47_00390</name>
</gene>
<comment type="caution">
    <text evidence="1">The sequence shown here is derived from an EMBL/GenBank/DDBJ whole genome shotgun (WGS) entry which is preliminary data.</text>
</comment>
<dbReference type="EMBL" id="MOXJ01000001">
    <property type="protein sequence ID" value="PDO11623.1"/>
    <property type="molecule type" value="Genomic_DNA"/>
</dbReference>
<evidence type="ECO:0000313" key="1">
    <source>
        <dbReference type="EMBL" id="PDO11623.1"/>
    </source>
</evidence>
<reference evidence="1 2" key="1">
    <citation type="submission" date="2016-12" db="EMBL/GenBank/DDBJ databases">
        <title>Candidatus Reconcilibacillus cellulovorans genome.</title>
        <authorList>
            <person name="Kolinko S."/>
            <person name="Wu Y.-W."/>
            <person name="Tachea F."/>
            <person name="Denzel E."/>
            <person name="Hiras J."/>
            <person name="Baecker N."/>
            <person name="Chan L.J."/>
            <person name="Eichorst S.A."/>
            <person name="Frey D."/>
            <person name="Adams P.D."/>
            <person name="Pray T."/>
            <person name="Tanjore D."/>
            <person name="Petzold C.J."/>
            <person name="Gladden J.M."/>
            <person name="Simmons B.A."/>
            <person name="Singer S.W."/>
        </authorList>
    </citation>
    <scope>NUCLEOTIDE SEQUENCE [LARGE SCALE GENOMIC DNA]</scope>
    <source>
        <strain evidence="1">JTherm</strain>
    </source>
</reference>
<dbReference type="Pfam" id="PF14395">
    <property type="entry name" value="COOH-NH2_lig"/>
    <property type="match status" value="1"/>
</dbReference>
<name>A0A2A6E3R9_9BACL</name>
<evidence type="ECO:0008006" key="3">
    <source>
        <dbReference type="Google" id="ProtNLM"/>
    </source>
</evidence>
<proteinExistence type="predicted"/>
<sequence length="468" mass="52703">MEMTTYVWIRRPHLSSRFTAALRVPFGSLPPKPPLHVGAAATTAVVEWDVRTPPTDDRLWRLSGVNAENRDAARAVEIWRLHGIPNVQPMDGEDFGHGRLRWRACWTVPVFHLQPIGVFRSDGLRPVETAARAEPDGPTVRKAARLAVRALYALGLDFGVVDVASDAGRLAVVRVGPPERFEPVELWAEAIAQFDASLKESFRPNGSVMLGADPEFVLVNERGRLVPGSRFVEKRGTVGCDAVRLKDGRFAFPLMELRPEPAVDPRGAVRSVRKALCAAARQIRDPSCRWLAGGMPVRKTPLGGHLHFGGVWLNSHLLRALDNFLALPLMLLEDEPSARRRPRYGALGDFRLKPYGFEYRTPASWLSSPRATKAAFALAKLLATGHWRLFERPLDDPELVADFYAGRKDRLYDVVEQLWVCLADLPGYADFESWLEPVRRMIRERRTWDGRADIRRLWRIPVDFPDVV</sequence>
<dbReference type="InterPro" id="IPR025681">
    <property type="entry name" value="COOH-NH2_lig"/>
</dbReference>